<dbReference type="PANTHER" id="PTHR43861:SF1">
    <property type="entry name" value="TRANS-ACONITATE 2-METHYLTRANSFERASE"/>
    <property type="match status" value="1"/>
</dbReference>
<keyword evidence="1 4" id="KW-0489">Methyltransferase</keyword>
<evidence type="ECO:0000256" key="2">
    <source>
        <dbReference type="ARBA" id="ARBA00022679"/>
    </source>
</evidence>
<gene>
    <name evidence="4" type="ORF">NIES592_10740</name>
</gene>
<dbReference type="SUPFAM" id="SSF53335">
    <property type="entry name" value="S-adenosyl-L-methionine-dependent methyltransferases"/>
    <property type="match status" value="1"/>
</dbReference>
<evidence type="ECO:0000259" key="3">
    <source>
        <dbReference type="Pfam" id="PF13649"/>
    </source>
</evidence>
<protein>
    <submittedName>
        <fullName evidence="4">SAM-dependent methyltransferase</fullName>
    </submittedName>
</protein>
<dbReference type="AlphaFoldDB" id="A0A1U7H0W7"/>
<dbReference type="Pfam" id="PF13649">
    <property type="entry name" value="Methyltransf_25"/>
    <property type="match status" value="1"/>
</dbReference>
<dbReference type="RefSeq" id="WP_062248096.1">
    <property type="nucleotide sequence ID" value="NZ_MRCA01000004.1"/>
</dbReference>
<accession>A0A1U7H0W7</accession>
<dbReference type="OrthoDB" id="9791837at2"/>
<comment type="caution">
    <text evidence="4">The sequence shown here is derived from an EMBL/GenBank/DDBJ whole genome shotgun (WGS) entry which is preliminary data.</text>
</comment>
<keyword evidence="5" id="KW-1185">Reference proteome</keyword>
<proteinExistence type="predicted"/>
<dbReference type="InterPro" id="IPR029063">
    <property type="entry name" value="SAM-dependent_MTases_sf"/>
</dbReference>
<dbReference type="InterPro" id="IPR041698">
    <property type="entry name" value="Methyltransf_25"/>
</dbReference>
<reference evidence="4 5" key="1">
    <citation type="submission" date="2016-11" db="EMBL/GenBank/DDBJ databases">
        <title>Draft Genome Sequences of Nine Cyanobacterial Strains from Diverse Habitats.</title>
        <authorList>
            <person name="Zhu T."/>
            <person name="Hou S."/>
            <person name="Lu X."/>
            <person name="Hess W.R."/>
        </authorList>
    </citation>
    <scope>NUCLEOTIDE SEQUENCE [LARGE SCALE GENOMIC DNA]</scope>
    <source>
        <strain evidence="4 5">NIES-592</strain>
    </source>
</reference>
<organism evidence="4 5">
    <name type="scientific">Fischerella major NIES-592</name>
    <dbReference type="NCBI Taxonomy" id="210994"/>
    <lineage>
        <taxon>Bacteria</taxon>
        <taxon>Bacillati</taxon>
        <taxon>Cyanobacteriota</taxon>
        <taxon>Cyanophyceae</taxon>
        <taxon>Nostocales</taxon>
        <taxon>Hapalosiphonaceae</taxon>
        <taxon>Fischerella</taxon>
    </lineage>
</organism>
<dbReference type="Gene3D" id="3.40.50.150">
    <property type="entry name" value="Vaccinia Virus protein VP39"/>
    <property type="match status" value="1"/>
</dbReference>
<sequence length="256" mass="29075">MPNSDNKNSTKNLYNGTASQWIRGEPTSLSDFTARPFVLKLCEPVAGLRVLELGCGEGYCSRELRQRGAAQIYGVDLSEAMIAAAKLQELKDPLGIQYELGCATDLKQFGDREFDLVIAVFLFNYLTTAQTQQCMTEVARVLRPGGRFVFSVPHPSFPYMREPAYPFYFEVEGKGYFSKRDRQFPGRIWKRDGSWLDVQLVHKTLEDYFDALKNAGFNTMPTLRELRVTPEHIALDESFFGSLIDLPLHLAIQVLR</sequence>
<dbReference type="EMBL" id="MRCA01000004">
    <property type="protein sequence ID" value="OKH14512.1"/>
    <property type="molecule type" value="Genomic_DNA"/>
</dbReference>
<feature type="domain" description="Methyltransferase" evidence="3">
    <location>
        <begin position="50"/>
        <end position="146"/>
    </location>
</feature>
<keyword evidence="2 4" id="KW-0808">Transferase</keyword>
<evidence type="ECO:0000313" key="4">
    <source>
        <dbReference type="EMBL" id="OKH14512.1"/>
    </source>
</evidence>
<evidence type="ECO:0000256" key="1">
    <source>
        <dbReference type="ARBA" id="ARBA00022603"/>
    </source>
</evidence>
<dbReference type="GO" id="GO:0008168">
    <property type="term" value="F:methyltransferase activity"/>
    <property type="evidence" value="ECO:0007669"/>
    <property type="project" value="UniProtKB-KW"/>
</dbReference>
<name>A0A1U7H0W7_9CYAN</name>
<dbReference type="GO" id="GO:0032259">
    <property type="term" value="P:methylation"/>
    <property type="evidence" value="ECO:0007669"/>
    <property type="project" value="UniProtKB-KW"/>
</dbReference>
<dbReference type="PANTHER" id="PTHR43861">
    <property type="entry name" value="TRANS-ACONITATE 2-METHYLTRANSFERASE-RELATED"/>
    <property type="match status" value="1"/>
</dbReference>
<dbReference type="Proteomes" id="UP000186391">
    <property type="component" value="Unassembled WGS sequence"/>
</dbReference>
<evidence type="ECO:0000313" key="5">
    <source>
        <dbReference type="Proteomes" id="UP000186391"/>
    </source>
</evidence>
<dbReference type="CDD" id="cd02440">
    <property type="entry name" value="AdoMet_MTases"/>
    <property type="match status" value="1"/>
</dbReference>